<dbReference type="PANTHER" id="PTHR47829">
    <property type="entry name" value="HYDROLASE, PUTATIVE (AFU_ORTHOLOGUE AFUA_1G12880)-RELATED"/>
    <property type="match status" value="1"/>
</dbReference>
<dbReference type="CDD" id="cd05154">
    <property type="entry name" value="ACAD10_11_N-like"/>
    <property type="match status" value="1"/>
</dbReference>
<dbReference type="Gene3D" id="3.90.1200.10">
    <property type="match status" value="1"/>
</dbReference>
<evidence type="ECO:0000313" key="3">
    <source>
        <dbReference type="Proteomes" id="UP000648075"/>
    </source>
</evidence>
<dbReference type="InterPro" id="IPR002575">
    <property type="entry name" value="Aminoglycoside_PTrfase"/>
</dbReference>
<dbReference type="Pfam" id="PF01636">
    <property type="entry name" value="APH"/>
    <property type="match status" value="1"/>
</dbReference>
<name>A0A918PLR3_9SPHN</name>
<dbReference type="PANTHER" id="PTHR47829:SF1">
    <property type="entry name" value="HAD FAMILY PHOSPHATASE"/>
    <property type="match status" value="1"/>
</dbReference>
<dbReference type="Proteomes" id="UP000648075">
    <property type="component" value="Unassembled WGS sequence"/>
</dbReference>
<comment type="caution">
    <text evidence="2">The sequence shown here is derived from an EMBL/GenBank/DDBJ whole genome shotgun (WGS) entry which is preliminary data.</text>
</comment>
<protein>
    <submittedName>
        <fullName evidence="2">Aminoglycoside phosphotransferase</fullName>
    </submittedName>
</protein>
<evidence type="ECO:0000259" key="1">
    <source>
        <dbReference type="Pfam" id="PF01636"/>
    </source>
</evidence>
<dbReference type="Gene3D" id="3.30.200.20">
    <property type="entry name" value="Phosphorylase Kinase, domain 1"/>
    <property type="match status" value="1"/>
</dbReference>
<dbReference type="InterPro" id="IPR052898">
    <property type="entry name" value="ACAD10-like"/>
</dbReference>
<keyword evidence="3" id="KW-1185">Reference proteome</keyword>
<dbReference type="RefSeq" id="WP_229814248.1">
    <property type="nucleotide sequence ID" value="NZ_BMZA01000015.1"/>
</dbReference>
<evidence type="ECO:0000313" key="2">
    <source>
        <dbReference type="EMBL" id="GGZ13170.1"/>
    </source>
</evidence>
<dbReference type="InterPro" id="IPR011009">
    <property type="entry name" value="Kinase-like_dom_sf"/>
</dbReference>
<dbReference type="AlphaFoldDB" id="A0A918PLR3"/>
<organism evidence="2 3">
    <name type="scientific">Novosphingobium colocasiae</name>
    <dbReference type="NCBI Taxonomy" id="1256513"/>
    <lineage>
        <taxon>Bacteria</taxon>
        <taxon>Pseudomonadati</taxon>
        <taxon>Pseudomonadota</taxon>
        <taxon>Alphaproteobacteria</taxon>
        <taxon>Sphingomonadales</taxon>
        <taxon>Sphingomonadaceae</taxon>
        <taxon>Novosphingobium</taxon>
    </lineage>
</organism>
<sequence>MADAAAIAVEEAGRSGVPGLDGVALANWLAARLPEATGGVEIAPAAGGMSNPTFFITCGERRLVLRKKPPVVLSPAAHRIDREYRLLVAFAGSDVRAPAPVLYCDDASVIGTEFYLMERLEGVVSHDYALPGLDAAARRAAYPAMAGALAAIHRFDWQAAGLGDFGKPGNYFARQIDGWSRQWQQFAITDNPAVDRLEAWLRAELPEDDGCATIAHGDFRAANVMFRPDGSVSGVFDWELSTIGHPLADLGFCLQGWFLAPDENGGVAGLDLPALGIPTASEFVAAYYAAAPEMPRLTAFHVAFAMYRAAVGVSGVAVRARSGAVPDPAASAEASRFAQAYARAGLHAIDSGEF</sequence>
<reference evidence="2" key="1">
    <citation type="journal article" date="2014" name="Int. J. Syst. Evol. Microbiol.">
        <title>Complete genome sequence of Corynebacterium casei LMG S-19264T (=DSM 44701T), isolated from a smear-ripened cheese.</title>
        <authorList>
            <consortium name="US DOE Joint Genome Institute (JGI-PGF)"/>
            <person name="Walter F."/>
            <person name="Albersmeier A."/>
            <person name="Kalinowski J."/>
            <person name="Ruckert C."/>
        </authorList>
    </citation>
    <scope>NUCLEOTIDE SEQUENCE</scope>
    <source>
        <strain evidence="2">KCTC 32255</strain>
    </source>
</reference>
<accession>A0A918PLR3</accession>
<proteinExistence type="predicted"/>
<dbReference type="InterPro" id="IPR041726">
    <property type="entry name" value="ACAD10_11_N"/>
</dbReference>
<reference evidence="2" key="2">
    <citation type="submission" date="2020-09" db="EMBL/GenBank/DDBJ databases">
        <authorList>
            <person name="Sun Q."/>
            <person name="Kim S."/>
        </authorList>
    </citation>
    <scope>NUCLEOTIDE SEQUENCE</scope>
    <source>
        <strain evidence="2">KCTC 32255</strain>
    </source>
</reference>
<dbReference type="SUPFAM" id="SSF56112">
    <property type="entry name" value="Protein kinase-like (PK-like)"/>
    <property type="match status" value="1"/>
</dbReference>
<dbReference type="EMBL" id="BMZA01000015">
    <property type="protein sequence ID" value="GGZ13170.1"/>
    <property type="molecule type" value="Genomic_DNA"/>
</dbReference>
<feature type="domain" description="Aminoglycoside phosphotransferase" evidence="1">
    <location>
        <begin position="42"/>
        <end position="263"/>
    </location>
</feature>
<gene>
    <name evidence="2" type="ORF">GCM10011614_30400</name>
</gene>